<protein>
    <submittedName>
        <fullName evidence="1">Uncharacterized protein</fullName>
    </submittedName>
</protein>
<proteinExistence type="predicted"/>
<comment type="caution">
    <text evidence="1">The sequence shown here is derived from an EMBL/GenBank/DDBJ whole genome shotgun (WGS) entry which is preliminary data.</text>
</comment>
<evidence type="ECO:0000313" key="2">
    <source>
        <dbReference type="Proteomes" id="UP001055879"/>
    </source>
</evidence>
<organism evidence="1 2">
    <name type="scientific">Arctium lappa</name>
    <name type="common">Greater burdock</name>
    <name type="synonym">Lappa major</name>
    <dbReference type="NCBI Taxonomy" id="4217"/>
    <lineage>
        <taxon>Eukaryota</taxon>
        <taxon>Viridiplantae</taxon>
        <taxon>Streptophyta</taxon>
        <taxon>Embryophyta</taxon>
        <taxon>Tracheophyta</taxon>
        <taxon>Spermatophyta</taxon>
        <taxon>Magnoliopsida</taxon>
        <taxon>eudicotyledons</taxon>
        <taxon>Gunneridae</taxon>
        <taxon>Pentapetalae</taxon>
        <taxon>asterids</taxon>
        <taxon>campanulids</taxon>
        <taxon>Asterales</taxon>
        <taxon>Asteraceae</taxon>
        <taxon>Carduoideae</taxon>
        <taxon>Cardueae</taxon>
        <taxon>Arctiinae</taxon>
        <taxon>Arctium</taxon>
    </lineage>
</organism>
<accession>A0ACB9A9T4</accession>
<keyword evidence="2" id="KW-1185">Reference proteome</keyword>
<reference evidence="2" key="1">
    <citation type="journal article" date="2022" name="Mol. Ecol. Resour.">
        <title>The genomes of chicory, endive, great burdock and yacon provide insights into Asteraceae palaeo-polyploidization history and plant inulin production.</title>
        <authorList>
            <person name="Fan W."/>
            <person name="Wang S."/>
            <person name="Wang H."/>
            <person name="Wang A."/>
            <person name="Jiang F."/>
            <person name="Liu H."/>
            <person name="Zhao H."/>
            <person name="Xu D."/>
            <person name="Zhang Y."/>
        </authorList>
    </citation>
    <scope>NUCLEOTIDE SEQUENCE [LARGE SCALE GENOMIC DNA]</scope>
    <source>
        <strain evidence="2">cv. Niubang</strain>
    </source>
</reference>
<sequence>MNDLGSIMNIGNNIAFDDCTGKETCVEESCGKEGESDPMRLIQDSPIQFLRCQLLHIYTCSFPNNHQNL</sequence>
<name>A0ACB9A9T4_ARCLA</name>
<evidence type="ECO:0000313" key="1">
    <source>
        <dbReference type="EMBL" id="KAI3706700.1"/>
    </source>
</evidence>
<reference evidence="1 2" key="2">
    <citation type="journal article" date="2022" name="Mol. Ecol. Resour.">
        <title>The genomes of chicory, endive, great burdock and yacon provide insights into Asteraceae paleo-polyploidization history and plant inulin production.</title>
        <authorList>
            <person name="Fan W."/>
            <person name="Wang S."/>
            <person name="Wang H."/>
            <person name="Wang A."/>
            <person name="Jiang F."/>
            <person name="Liu H."/>
            <person name="Zhao H."/>
            <person name="Xu D."/>
            <person name="Zhang Y."/>
        </authorList>
    </citation>
    <scope>NUCLEOTIDE SEQUENCE [LARGE SCALE GENOMIC DNA]</scope>
    <source>
        <strain evidence="2">cv. Niubang</strain>
    </source>
</reference>
<gene>
    <name evidence="1" type="ORF">L6452_24620</name>
</gene>
<dbReference type="EMBL" id="CM042054">
    <property type="protein sequence ID" value="KAI3706700.1"/>
    <property type="molecule type" value="Genomic_DNA"/>
</dbReference>
<dbReference type="Proteomes" id="UP001055879">
    <property type="component" value="Linkage Group LG08"/>
</dbReference>